<dbReference type="Pfam" id="PF07437">
    <property type="entry name" value="YfaZ"/>
    <property type="match status" value="1"/>
</dbReference>
<dbReference type="InterPro" id="IPR009998">
    <property type="entry name" value="YfaZ"/>
</dbReference>
<name>A0A448SZE3_SERFO</name>
<dbReference type="Proteomes" id="UP000270487">
    <property type="component" value="Chromosome"/>
</dbReference>
<dbReference type="EMBL" id="LR134492">
    <property type="protein sequence ID" value="VEI73077.1"/>
    <property type="molecule type" value="Genomic_DNA"/>
</dbReference>
<dbReference type="AlphaFoldDB" id="A0A448SZE3"/>
<evidence type="ECO:0000313" key="2">
    <source>
        <dbReference type="Proteomes" id="UP000270487"/>
    </source>
</evidence>
<accession>A0A448SZE3</accession>
<proteinExistence type="predicted"/>
<organism evidence="1 2">
    <name type="scientific">Serratia fonticola</name>
    <dbReference type="NCBI Taxonomy" id="47917"/>
    <lineage>
        <taxon>Bacteria</taxon>
        <taxon>Pseudomonadati</taxon>
        <taxon>Pseudomonadota</taxon>
        <taxon>Gammaproteobacteria</taxon>
        <taxon>Enterobacterales</taxon>
        <taxon>Yersiniaceae</taxon>
        <taxon>Serratia</taxon>
    </lineage>
</organism>
<reference evidence="1 2" key="1">
    <citation type="submission" date="2018-12" db="EMBL/GenBank/DDBJ databases">
        <authorList>
            <consortium name="Pathogen Informatics"/>
        </authorList>
    </citation>
    <scope>NUCLEOTIDE SEQUENCE [LARGE SCALE GENOMIC DNA]</scope>
    <source>
        <strain evidence="1 2">NCTC13193</strain>
    </source>
</reference>
<evidence type="ECO:0000313" key="1">
    <source>
        <dbReference type="EMBL" id="VEI73077.1"/>
    </source>
</evidence>
<gene>
    <name evidence="1" type="ORF">NCTC13193_03971</name>
</gene>
<sequence>MGGKAIYLSPKDGKDGGALALGGGLQWDLNRYLSLYGEGYFAPESLTSGAKAYNEANGGVRLNVRPFNVDVGYRYINIEGKDGNRDNAIADGPYIGVGVGF</sequence>
<protein>
    <submittedName>
        <fullName evidence="1">YfaZ</fullName>
    </submittedName>
</protein>